<comment type="similarity">
    <text evidence="2">Belongs to the TMEM256 family.</text>
</comment>
<evidence type="ECO:0000256" key="1">
    <source>
        <dbReference type="ARBA" id="ARBA00004141"/>
    </source>
</evidence>
<dbReference type="Pfam" id="PF04241">
    <property type="entry name" value="DUF423"/>
    <property type="match status" value="1"/>
</dbReference>
<keyword evidence="3 6" id="KW-0812">Transmembrane</keyword>
<accession>A0A9R1TEK5</accession>
<dbReference type="PANTHER" id="PTHR43461">
    <property type="entry name" value="TRANSMEMBRANE PROTEIN 256"/>
    <property type="match status" value="1"/>
</dbReference>
<evidence type="ECO:0000313" key="8">
    <source>
        <dbReference type="RefSeq" id="XP_011308191.1"/>
    </source>
</evidence>
<evidence type="ECO:0000313" key="7">
    <source>
        <dbReference type="Proteomes" id="UP000694866"/>
    </source>
</evidence>
<dbReference type="OrthoDB" id="269173at2759"/>
<protein>
    <submittedName>
        <fullName evidence="8 9">Uncharacterized protein isoform X1</fullName>
    </submittedName>
</protein>
<evidence type="ECO:0000256" key="4">
    <source>
        <dbReference type="ARBA" id="ARBA00022989"/>
    </source>
</evidence>
<name>A0A9R1TEK5_9HYME</name>
<dbReference type="InterPro" id="IPR006696">
    <property type="entry name" value="DUF423"/>
</dbReference>
<sequence length="220" mass="23719">MGVSDTLNYVLFSTPVSSGAGSFAKTAASTVSRCYFIIKNKRNQFIYCYCLIFGDWVINYSGLKPRVEYKLVPPEPLRKSAAASGLYLKLTGLSGATAVILGVYGAHSKYKDDQLKQVFETANRYNFYHSLAMVGLVTCRAPILAAALWMSESLMFYRSSLSTGPCGSGTATEESLSRLTSRYPSVGCGALPLMGSATTMPLGSLKPPELSLYFGQSCLG</sequence>
<evidence type="ECO:0000313" key="9">
    <source>
        <dbReference type="RefSeq" id="XP_011308192.1"/>
    </source>
</evidence>
<keyword evidence="4 6" id="KW-1133">Transmembrane helix</keyword>
<keyword evidence="5 6" id="KW-0472">Membrane</keyword>
<dbReference type="GeneID" id="105269551"/>
<feature type="transmembrane region" description="Helical" evidence="6">
    <location>
        <begin position="127"/>
        <end position="150"/>
    </location>
</feature>
<organism evidence="7 9">
    <name type="scientific">Fopius arisanus</name>
    <dbReference type="NCBI Taxonomy" id="64838"/>
    <lineage>
        <taxon>Eukaryota</taxon>
        <taxon>Metazoa</taxon>
        <taxon>Ecdysozoa</taxon>
        <taxon>Arthropoda</taxon>
        <taxon>Hexapoda</taxon>
        <taxon>Insecta</taxon>
        <taxon>Pterygota</taxon>
        <taxon>Neoptera</taxon>
        <taxon>Endopterygota</taxon>
        <taxon>Hymenoptera</taxon>
        <taxon>Apocrita</taxon>
        <taxon>Ichneumonoidea</taxon>
        <taxon>Braconidae</taxon>
        <taxon>Opiinae</taxon>
        <taxon>Fopius</taxon>
    </lineage>
</organism>
<evidence type="ECO:0000256" key="6">
    <source>
        <dbReference type="SAM" id="Phobius"/>
    </source>
</evidence>
<reference evidence="8 9" key="1">
    <citation type="submission" date="2025-04" db="UniProtKB">
        <authorList>
            <consortium name="RefSeq"/>
        </authorList>
    </citation>
    <scope>IDENTIFICATION</scope>
    <source>
        <strain evidence="8 9">USDA-PBARC FA_bdor</strain>
        <tissue evidence="8 9">Whole organism</tissue>
    </source>
</reference>
<proteinExistence type="inferred from homology"/>
<keyword evidence="7" id="KW-1185">Reference proteome</keyword>
<dbReference type="RefSeq" id="XP_011308191.1">
    <property type="nucleotide sequence ID" value="XM_011309889.1"/>
</dbReference>
<gene>
    <name evidence="8 9" type="primary">LOC105269551</name>
</gene>
<feature type="transmembrane region" description="Helical" evidence="6">
    <location>
        <begin position="86"/>
        <end position="107"/>
    </location>
</feature>
<evidence type="ECO:0000256" key="5">
    <source>
        <dbReference type="ARBA" id="ARBA00023136"/>
    </source>
</evidence>
<dbReference type="RefSeq" id="XP_011308192.1">
    <property type="nucleotide sequence ID" value="XM_011309890.1"/>
</dbReference>
<dbReference type="PANTHER" id="PTHR43461:SF1">
    <property type="entry name" value="TRANSMEMBRANE PROTEIN 256"/>
    <property type="match status" value="1"/>
</dbReference>
<dbReference type="AlphaFoldDB" id="A0A9R1TEK5"/>
<evidence type="ECO:0000256" key="3">
    <source>
        <dbReference type="ARBA" id="ARBA00022692"/>
    </source>
</evidence>
<evidence type="ECO:0000256" key="2">
    <source>
        <dbReference type="ARBA" id="ARBA00006208"/>
    </source>
</evidence>
<dbReference type="GO" id="GO:0016020">
    <property type="term" value="C:membrane"/>
    <property type="evidence" value="ECO:0007669"/>
    <property type="project" value="UniProtKB-SubCell"/>
</dbReference>
<accession>A0A9R1U5U7</accession>
<dbReference type="Proteomes" id="UP000694866">
    <property type="component" value="Unplaced"/>
</dbReference>
<dbReference type="KEGG" id="fas:105269551"/>
<comment type="subcellular location">
    <subcellularLocation>
        <location evidence="1">Membrane</location>
        <topology evidence="1">Multi-pass membrane protein</topology>
    </subcellularLocation>
</comment>